<keyword evidence="6" id="KW-0479">Metal-binding</keyword>
<evidence type="ECO:0000256" key="4">
    <source>
        <dbReference type="ARBA" id="ARBA00022596"/>
    </source>
</evidence>
<sequence length="185" mass="22112">QIKNKMRAYFYDNKDYDPREPHEQVPLTPVTPEELRNLGVLYWHLDGDDNLAQLDKIAKDRKYKNRDELTCSKEGLGDLYEKKLKIFFEEHLHEDEEIRYIIDGSGYFDVRDLLDRWIRIAVTKGDLIVLPAGIYHRFTLDTNDYLKVIRLFKEEPKWTPINRPADDNKYRLAYLQSLRDSGLYK</sequence>
<reference evidence="13" key="1">
    <citation type="submission" date="2021-06" db="EMBL/GenBank/DDBJ databases">
        <authorList>
            <person name="Kallberg Y."/>
            <person name="Tangrot J."/>
            <person name="Rosling A."/>
        </authorList>
    </citation>
    <scope>NUCLEOTIDE SEQUENCE</scope>
    <source>
        <strain evidence="13">UK204</strain>
    </source>
</reference>
<dbReference type="InterPro" id="IPR027496">
    <property type="entry name" value="ARD_euk"/>
</dbReference>
<dbReference type="HAMAP" id="MF_03154">
    <property type="entry name" value="Salvage_MtnD_euk"/>
    <property type="match status" value="1"/>
</dbReference>
<proteinExistence type="inferred from homology"/>
<evidence type="ECO:0000256" key="6">
    <source>
        <dbReference type="ARBA" id="ARBA00022723"/>
    </source>
</evidence>
<dbReference type="Proteomes" id="UP000789570">
    <property type="component" value="Unassembled WGS sequence"/>
</dbReference>
<dbReference type="GO" id="GO:0046872">
    <property type="term" value="F:metal ion binding"/>
    <property type="evidence" value="ECO:0007669"/>
    <property type="project" value="UniProtKB-KW"/>
</dbReference>
<evidence type="ECO:0000256" key="1">
    <source>
        <dbReference type="ARBA" id="ARBA00000428"/>
    </source>
</evidence>
<evidence type="ECO:0000256" key="12">
    <source>
        <dbReference type="ARBA" id="ARBA00039005"/>
    </source>
</evidence>
<dbReference type="InterPro" id="IPR004313">
    <property type="entry name" value="ARD"/>
</dbReference>
<comment type="catalytic activity">
    <reaction evidence="1">
        <text>1,2-dihydroxy-5-(methylsulfanyl)pent-1-en-3-one + O2 = 4-methylsulfanyl-2-oxobutanoate + formate + 2 H(+)</text>
        <dbReference type="Rhea" id="RHEA:24504"/>
        <dbReference type="ChEBI" id="CHEBI:15378"/>
        <dbReference type="ChEBI" id="CHEBI:15379"/>
        <dbReference type="ChEBI" id="CHEBI:15740"/>
        <dbReference type="ChEBI" id="CHEBI:16723"/>
        <dbReference type="ChEBI" id="CHEBI:49252"/>
        <dbReference type="EC" id="1.13.11.54"/>
    </reaction>
</comment>
<dbReference type="InterPro" id="IPR014710">
    <property type="entry name" value="RmlC-like_jellyroll"/>
</dbReference>
<keyword evidence="3" id="KW-0963">Cytoplasm</keyword>
<dbReference type="GO" id="GO:0019509">
    <property type="term" value="P:L-methionine salvage from methylthioadenosine"/>
    <property type="evidence" value="ECO:0007669"/>
    <property type="project" value="InterPro"/>
</dbReference>
<gene>
    <name evidence="13" type="ORF">FCALED_LOCUS15748</name>
</gene>
<name>A0A9N9IPN3_9GLOM</name>
<evidence type="ECO:0000256" key="8">
    <source>
        <dbReference type="ARBA" id="ARBA00023002"/>
    </source>
</evidence>
<keyword evidence="5" id="KW-0028">Amino-acid biosynthesis</keyword>
<evidence type="ECO:0000256" key="10">
    <source>
        <dbReference type="ARBA" id="ARBA00023167"/>
    </source>
</evidence>
<comment type="caution">
    <text evidence="13">The sequence shown here is derived from an EMBL/GenBank/DDBJ whole genome shotgun (WGS) entry which is preliminary data.</text>
</comment>
<dbReference type="Pfam" id="PF03079">
    <property type="entry name" value="ARD"/>
    <property type="match status" value="1"/>
</dbReference>
<evidence type="ECO:0000256" key="7">
    <source>
        <dbReference type="ARBA" id="ARBA00022964"/>
    </source>
</evidence>
<evidence type="ECO:0000313" key="14">
    <source>
        <dbReference type="Proteomes" id="UP000789570"/>
    </source>
</evidence>
<dbReference type="InterPro" id="IPR011051">
    <property type="entry name" value="RmlC_Cupin_sf"/>
</dbReference>
<dbReference type="PANTHER" id="PTHR23418">
    <property type="entry name" value="ACIREDUCTONE DIOXYGENASE"/>
    <property type="match status" value="1"/>
</dbReference>
<evidence type="ECO:0000256" key="11">
    <source>
        <dbReference type="ARBA" id="ARBA00023242"/>
    </source>
</evidence>
<dbReference type="EMBL" id="CAJVPQ010015515">
    <property type="protein sequence ID" value="CAG8742834.1"/>
    <property type="molecule type" value="Genomic_DNA"/>
</dbReference>
<keyword evidence="9" id="KW-0408">Iron</keyword>
<dbReference type="OrthoDB" id="1867259at2759"/>
<dbReference type="FunFam" id="2.60.120.10:FF:000079">
    <property type="entry name" value="1,2-dihydroxy-3-keto-5-methylthiopentene dioxygenase"/>
    <property type="match status" value="1"/>
</dbReference>
<dbReference type="CDD" id="cd02232">
    <property type="entry name" value="cupin_ARD"/>
    <property type="match status" value="1"/>
</dbReference>
<keyword evidence="14" id="KW-1185">Reference proteome</keyword>
<dbReference type="AlphaFoldDB" id="A0A9N9IPN3"/>
<comment type="cofactor">
    <cofactor evidence="2">
        <name>Fe(2+)</name>
        <dbReference type="ChEBI" id="CHEBI:29033"/>
    </cofactor>
</comment>
<protein>
    <recommendedName>
        <fullName evidence="12">acireductone dioxygenase (Fe(2+)-requiring)</fullName>
        <ecNumber evidence="12">1.13.11.54</ecNumber>
    </recommendedName>
</protein>
<dbReference type="SUPFAM" id="SSF51182">
    <property type="entry name" value="RmlC-like cupins"/>
    <property type="match status" value="1"/>
</dbReference>
<dbReference type="GO" id="GO:0010309">
    <property type="term" value="F:acireductone dioxygenase [iron(II)-requiring] activity"/>
    <property type="evidence" value="ECO:0007669"/>
    <property type="project" value="UniProtKB-EC"/>
</dbReference>
<evidence type="ECO:0000256" key="5">
    <source>
        <dbReference type="ARBA" id="ARBA00022605"/>
    </source>
</evidence>
<keyword evidence="11" id="KW-0539">Nucleus</keyword>
<keyword evidence="4" id="KW-0533">Nickel</keyword>
<evidence type="ECO:0000313" key="13">
    <source>
        <dbReference type="EMBL" id="CAG8742834.1"/>
    </source>
</evidence>
<dbReference type="PANTHER" id="PTHR23418:SF0">
    <property type="entry name" value="ACIREDUCTONE DIOXYGENASE"/>
    <property type="match status" value="1"/>
</dbReference>
<accession>A0A9N9IPN3</accession>
<organism evidence="13 14">
    <name type="scientific">Funneliformis caledonium</name>
    <dbReference type="NCBI Taxonomy" id="1117310"/>
    <lineage>
        <taxon>Eukaryota</taxon>
        <taxon>Fungi</taxon>
        <taxon>Fungi incertae sedis</taxon>
        <taxon>Mucoromycota</taxon>
        <taxon>Glomeromycotina</taxon>
        <taxon>Glomeromycetes</taxon>
        <taxon>Glomerales</taxon>
        <taxon>Glomeraceae</taxon>
        <taxon>Funneliformis</taxon>
    </lineage>
</organism>
<keyword evidence="10" id="KW-0486">Methionine biosynthesis</keyword>
<feature type="non-terminal residue" evidence="13">
    <location>
        <position position="185"/>
    </location>
</feature>
<dbReference type="EC" id="1.13.11.54" evidence="12"/>
<keyword evidence="7" id="KW-0223">Dioxygenase</keyword>
<evidence type="ECO:0000256" key="2">
    <source>
        <dbReference type="ARBA" id="ARBA00001954"/>
    </source>
</evidence>
<dbReference type="Gene3D" id="2.60.120.10">
    <property type="entry name" value="Jelly Rolls"/>
    <property type="match status" value="1"/>
</dbReference>
<evidence type="ECO:0000256" key="3">
    <source>
        <dbReference type="ARBA" id="ARBA00022490"/>
    </source>
</evidence>
<evidence type="ECO:0000256" key="9">
    <source>
        <dbReference type="ARBA" id="ARBA00023004"/>
    </source>
</evidence>
<keyword evidence="8" id="KW-0560">Oxidoreductase</keyword>